<keyword evidence="2" id="KW-0540">Nuclease</keyword>
<evidence type="ECO:0000313" key="5">
    <source>
        <dbReference type="EMBL" id="PLX60631.1"/>
    </source>
</evidence>
<proteinExistence type="inferred from homology"/>
<dbReference type="RefSeq" id="WP_273440232.1">
    <property type="nucleotide sequence ID" value="NZ_CAXXYC010000004.1"/>
</dbReference>
<gene>
    <name evidence="5" type="ORF">C0630_14370</name>
</gene>
<comment type="similarity">
    <text evidence="1">Belongs to the EndA/NucM nuclease family.</text>
</comment>
<name>A0A2N6CTX8_9GAMM</name>
<keyword evidence="3" id="KW-0378">Hydrolase</keyword>
<accession>A0A2N6CTX8</accession>
<dbReference type="AlphaFoldDB" id="A0A2N6CTX8"/>
<keyword evidence="5" id="KW-0255">Endonuclease</keyword>
<dbReference type="STRING" id="1111735.GCA_000428045_02142"/>
<evidence type="ECO:0000313" key="6">
    <source>
        <dbReference type="Proteomes" id="UP000235015"/>
    </source>
</evidence>
<dbReference type="EMBL" id="PKUN01000023">
    <property type="protein sequence ID" value="PLX60631.1"/>
    <property type="molecule type" value="Genomic_DNA"/>
</dbReference>
<sequence>MRTIKSRSGFILLFLLSLLTAIPVQADGQLVFKQYFEALPVFWQRIYPDGGHTLYCDEKFGAYHGRSINIEHIFPMAWAMRDEGCRSRKLCRETSQRFNRIEADMHNLYPARADINKIRSSFPFAEIAGEKREFGRCDFEFHARQRVVEPRPASRGNIARALFYMHDTYGLTLYRRQGELMKKWHREDPPDAEERRRNDLIARYQGTRNRFIDDPRAADALRF</sequence>
<dbReference type="SUPFAM" id="SSF54060">
    <property type="entry name" value="His-Me finger endonucleases"/>
    <property type="match status" value="1"/>
</dbReference>
<reference evidence="5 6" key="1">
    <citation type="submission" date="2017-11" db="EMBL/GenBank/DDBJ databases">
        <title>Genome-resolved metagenomics identifies genetic mobility, metabolic interactions, and unexpected diversity in perchlorate-reducing communities.</title>
        <authorList>
            <person name="Barnum T.P."/>
            <person name="Figueroa I.A."/>
            <person name="Carlstrom C.I."/>
            <person name="Lucas L.N."/>
            <person name="Engelbrektson A.L."/>
            <person name="Coates J.D."/>
        </authorList>
    </citation>
    <scope>NUCLEOTIDE SEQUENCE [LARGE SCALE GENOMIC DNA]</scope>
    <source>
        <strain evidence="5">BM301</strain>
    </source>
</reference>
<comment type="caution">
    <text evidence="5">The sequence shown here is derived from an EMBL/GenBank/DDBJ whole genome shotgun (WGS) entry which is preliminary data.</text>
</comment>
<dbReference type="PANTHER" id="PTHR33607:SF2">
    <property type="entry name" value="ENDONUCLEASE-1"/>
    <property type="match status" value="1"/>
</dbReference>
<dbReference type="GO" id="GO:0016787">
    <property type="term" value="F:hydrolase activity"/>
    <property type="evidence" value="ECO:0007669"/>
    <property type="project" value="UniProtKB-KW"/>
</dbReference>
<feature type="signal peptide" evidence="4">
    <location>
        <begin position="1"/>
        <end position="26"/>
    </location>
</feature>
<protein>
    <submittedName>
        <fullName evidence="5">Endonuclease I</fullName>
    </submittedName>
</protein>
<feature type="chain" id="PRO_5014937608" evidence="4">
    <location>
        <begin position="27"/>
        <end position="223"/>
    </location>
</feature>
<dbReference type="InterPro" id="IPR007346">
    <property type="entry name" value="Endonuclease-I"/>
</dbReference>
<dbReference type="PANTHER" id="PTHR33607">
    <property type="entry name" value="ENDONUCLEASE-1"/>
    <property type="match status" value="1"/>
</dbReference>
<dbReference type="GO" id="GO:0004519">
    <property type="term" value="F:endonuclease activity"/>
    <property type="evidence" value="ECO:0007669"/>
    <property type="project" value="UniProtKB-KW"/>
</dbReference>
<dbReference type="Pfam" id="PF04231">
    <property type="entry name" value="Endonuclease_1"/>
    <property type="match status" value="1"/>
</dbReference>
<evidence type="ECO:0000256" key="1">
    <source>
        <dbReference type="ARBA" id="ARBA00006429"/>
    </source>
</evidence>
<evidence type="ECO:0000256" key="4">
    <source>
        <dbReference type="SAM" id="SignalP"/>
    </source>
</evidence>
<dbReference type="InterPro" id="IPR044925">
    <property type="entry name" value="His-Me_finger_sf"/>
</dbReference>
<evidence type="ECO:0000256" key="2">
    <source>
        <dbReference type="ARBA" id="ARBA00022722"/>
    </source>
</evidence>
<evidence type="ECO:0000256" key="3">
    <source>
        <dbReference type="ARBA" id="ARBA00022801"/>
    </source>
</evidence>
<keyword evidence="4" id="KW-0732">Signal</keyword>
<dbReference type="Proteomes" id="UP000235015">
    <property type="component" value="Unassembled WGS sequence"/>
</dbReference>
<organism evidence="5 6">
    <name type="scientific">Sedimenticola selenatireducens</name>
    <dbReference type="NCBI Taxonomy" id="191960"/>
    <lineage>
        <taxon>Bacteria</taxon>
        <taxon>Pseudomonadati</taxon>
        <taxon>Pseudomonadota</taxon>
        <taxon>Gammaproteobacteria</taxon>
        <taxon>Chromatiales</taxon>
        <taxon>Sedimenticolaceae</taxon>
        <taxon>Sedimenticola</taxon>
    </lineage>
</organism>